<sequence length="80" mass="8898">MKFIFVSLLALCAVALTTSERPIAVRPRPPTTTAKPLPKNKFSVISPNTIRRNKDFTIYIADSGLIVVLKCTIELKFYSA</sequence>
<accession>A0A9J6CT93</accession>
<feature type="chain" id="PRO_5039949712" evidence="1">
    <location>
        <begin position="20"/>
        <end position="80"/>
    </location>
</feature>
<dbReference type="Proteomes" id="UP001107558">
    <property type="component" value="Chromosome 1"/>
</dbReference>
<comment type="caution">
    <text evidence="2">The sequence shown here is derived from an EMBL/GenBank/DDBJ whole genome shotgun (WGS) entry which is preliminary data.</text>
</comment>
<evidence type="ECO:0000313" key="3">
    <source>
        <dbReference type="Proteomes" id="UP001107558"/>
    </source>
</evidence>
<organism evidence="2 3">
    <name type="scientific">Polypedilum vanderplanki</name>
    <name type="common">Sleeping chironomid midge</name>
    <dbReference type="NCBI Taxonomy" id="319348"/>
    <lineage>
        <taxon>Eukaryota</taxon>
        <taxon>Metazoa</taxon>
        <taxon>Ecdysozoa</taxon>
        <taxon>Arthropoda</taxon>
        <taxon>Hexapoda</taxon>
        <taxon>Insecta</taxon>
        <taxon>Pterygota</taxon>
        <taxon>Neoptera</taxon>
        <taxon>Endopterygota</taxon>
        <taxon>Diptera</taxon>
        <taxon>Nematocera</taxon>
        <taxon>Chironomoidea</taxon>
        <taxon>Chironomidae</taxon>
        <taxon>Chironominae</taxon>
        <taxon>Polypedilum</taxon>
        <taxon>Polypedilum</taxon>
    </lineage>
</organism>
<keyword evidence="1" id="KW-0732">Signal</keyword>
<dbReference type="AlphaFoldDB" id="A0A9J6CT93"/>
<dbReference type="EMBL" id="JADBJN010000001">
    <property type="protein sequence ID" value="KAG5685159.1"/>
    <property type="molecule type" value="Genomic_DNA"/>
</dbReference>
<feature type="signal peptide" evidence="1">
    <location>
        <begin position="1"/>
        <end position="19"/>
    </location>
</feature>
<gene>
    <name evidence="2" type="ORF">PVAND_014351</name>
</gene>
<protein>
    <submittedName>
        <fullName evidence="2">Uncharacterized protein</fullName>
    </submittedName>
</protein>
<keyword evidence="3" id="KW-1185">Reference proteome</keyword>
<evidence type="ECO:0000313" key="2">
    <source>
        <dbReference type="EMBL" id="KAG5685159.1"/>
    </source>
</evidence>
<name>A0A9J6CT93_POLVA</name>
<reference evidence="2" key="1">
    <citation type="submission" date="2021-03" db="EMBL/GenBank/DDBJ databases">
        <title>Chromosome level genome of the anhydrobiotic midge Polypedilum vanderplanki.</title>
        <authorList>
            <person name="Yoshida Y."/>
            <person name="Kikawada T."/>
            <person name="Gusev O."/>
        </authorList>
    </citation>
    <scope>NUCLEOTIDE SEQUENCE</scope>
    <source>
        <strain evidence="2">NIAS01</strain>
        <tissue evidence="2">Whole body or cell culture</tissue>
    </source>
</reference>
<proteinExistence type="predicted"/>
<evidence type="ECO:0000256" key="1">
    <source>
        <dbReference type="SAM" id="SignalP"/>
    </source>
</evidence>